<dbReference type="InterPro" id="IPR003738">
    <property type="entry name" value="SRAP"/>
</dbReference>
<keyword evidence="4 8" id="KW-0378">Hydrolase</keyword>
<dbReference type="OrthoDB" id="9782620at2"/>
<comment type="caution">
    <text evidence="9">The sequence shown here is derived from an EMBL/GenBank/DDBJ whole genome shotgun (WGS) entry which is preliminary data.</text>
</comment>
<keyword evidence="2 8" id="KW-0645">Protease</keyword>
<dbReference type="PANTHER" id="PTHR13604">
    <property type="entry name" value="DC12-RELATED"/>
    <property type="match status" value="1"/>
</dbReference>
<dbReference type="Proteomes" id="UP000028701">
    <property type="component" value="Unassembled WGS sequence"/>
</dbReference>
<organism evidence="9 10">
    <name type="scientific">Agrobacterium rubi TR3 = NBRC 13261</name>
    <dbReference type="NCBI Taxonomy" id="1368415"/>
    <lineage>
        <taxon>Bacteria</taxon>
        <taxon>Pseudomonadati</taxon>
        <taxon>Pseudomonadota</taxon>
        <taxon>Alphaproteobacteria</taxon>
        <taxon>Hyphomicrobiales</taxon>
        <taxon>Rhizobiaceae</taxon>
        <taxon>Rhizobium/Agrobacterium group</taxon>
        <taxon>Agrobacterium</taxon>
    </lineage>
</organism>
<dbReference type="Pfam" id="PF02586">
    <property type="entry name" value="SRAP"/>
    <property type="match status" value="1"/>
</dbReference>
<dbReference type="SUPFAM" id="SSF143081">
    <property type="entry name" value="BB1717-like"/>
    <property type="match status" value="1"/>
</dbReference>
<dbReference type="GO" id="GO:0003697">
    <property type="term" value="F:single-stranded DNA binding"/>
    <property type="evidence" value="ECO:0007669"/>
    <property type="project" value="InterPro"/>
</dbReference>
<dbReference type="GO" id="GO:0008233">
    <property type="term" value="F:peptidase activity"/>
    <property type="evidence" value="ECO:0007669"/>
    <property type="project" value="UniProtKB-KW"/>
</dbReference>
<gene>
    <name evidence="9" type="ORF">RRU01S_25_00550</name>
</gene>
<dbReference type="eggNOG" id="COG2135">
    <property type="taxonomic scope" value="Bacteria"/>
</dbReference>
<name>A0A081D0B9_9HYPH</name>
<keyword evidence="5" id="KW-0190">Covalent protein-DNA linkage</keyword>
<evidence type="ECO:0000313" key="10">
    <source>
        <dbReference type="Proteomes" id="UP000028701"/>
    </source>
</evidence>
<evidence type="ECO:0000256" key="1">
    <source>
        <dbReference type="ARBA" id="ARBA00008136"/>
    </source>
</evidence>
<evidence type="ECO:0000256" key="2">
    <source>
        <dbReference type="ARBA" id="ARBA00022670"/>
    </source>
</evidence>
<dbReference type="GO" id="GO:0016829">
    <property type="term" value="F:lyase activity"/>
    <property type="evidence" value="ECO:0007669"/>
    <property type="project" value="UniProtKB-KW"/>
</dbReference>
<dbReference type="GO" id="GO:0106300">
    <property type="term" value="P:protein-DNA covalent cross-linking repair"/>
    <property type="evidence" value="ECO:0007669"/>
    <property type="project" value="InterPro"/>
</dbReference>
<dbReference type="AlphaFoldDB" id="A0A081D0B9"/>
<comment type="similarity">
    <text evidence="1 8">Belongs to the SOS response-associated peptidase family.</text>
</comment>
<keyword evidence="3" id="KW-0227">DNA damage</keyword>
<dbReference type="PANTHER" id="PTHR13604:SF0">
    <property type="entry name" value="ABASIC SITE PROCESSING PROTEIN HMCES"/>
    <property type="match status" value="1"/>
</dbReference>
<keyword evidence="7" id="KW-0456">Lyase</keyword>
<keyword evidence="6" id="KW-0238">DNA-binding</keyword>
<evidence type="ECO:0000256" key="8">
    <source>
        <dbReference type="RuleBase" id="RU364100"/>
    </source>
</evidence>
<sequence length="253" mass="28054">MCGRFVLNATPEEVADYLDLIGLEDFPARFNIAPTQPILIVLEGARPEPGSNLPNRQAMLVRWGFMPGWVKDPKDFPLLINARSETAIGKASFRAAMRHRRILIPATGFYEWRRPPKEEGGKAQAYYIKPKKGGIVAFAGLMETWSSADGSEVDTGAILTTSANRSIARIHDRMPVVISPEDFSRWLDCKTQEPRYILDLMKAADEDFFEMIPISDKVNKVANTGADVLDAVEEALAPAPKAASRDDAQMSLF</sequence>
<reference evidence="9 10" key="1">
    <citation type="submission" date="2014-08" db="EMBL/GenBank/DDBJ databases">
        <title>Whole genome shotgun sequence of Rhizobium rubi NBRC 13261.</title>
        <authorList>
            <person name="Katano-Makiyama Y."/>
            <person name="Hosoyama A."/>
            <person name="Hashimoto M."/>
            <person name="Hosoyama Y."/>
            <person name="Noguchi M."/>
            <person name="Tsuchikane K."/>
            <person name="Uohara A."/>
            <person name="Ohji S."/>
            <person name="Ichikawa N."/>
            <person name="Kimura A."/>
            <person name="Yamazoe A."/>
            <person name="Fujita N."/>
        </authorList>
    </citation>
    <scope>NUCLEOTIDE SEQUENCE [LARGE SCALE GENOMIC DNA]</scope>
    <source>
        <strain evidence="9 10">NBRC 13261</strain>
    </source>
</reference>
<dbReference type="EC" id="3.4.-.-" evidence="8"/>
<dbReference type="EMBL" id="BBJU01000025">
    <property type="protein sequence ID" value="GAK72365.1"/>
    <property type="molecule type" value="Genomic_DNA"/>
</dbReference>
<dbReference type="InterPro" id="IPR036590">
    <property type="entry name" value="SRAP-like"/>
</dbReference>
<dbReference type="Gene3D" id="3.90.1680.10">
    <property type="entry name" value="SOS response associated peptidase-like"/>
    <property type="match status" value="1"/>
</dbReference>
<evidence type="ECO:0000256" key="7">
    <source>
        <dbReference type="ARBA" id="ARBA00023239"/>
    </source>
</evidence>
<dbReference type="RefSeq" id="WP_045231806.1">
    <property type="nucleotide sequence ID" value="NZ_BBJU01000025.1"/>
</dbReference>
<evidence type="ECO:0000256" key="6">
    <source>
        <dbReference type="ARBA" id="ARBA00023125"/>
    </source>
</evidence>
<evidence type="ECO:0000256" key="3">
    <source>
        <dbReference type="ARBA" id="ARBA00022763"/>
    </source>
</evidence>
<dbReference type="GO" id="GO:0006508">
    <property type="term" value="P:proteolysis"/>
    <property type="evidence" value="ECO:0007669"/>
    <property type="project" value="UniProtKB-KW"/>
</dbReference>
<proteinExistence type="inferred from homology"/>
<protein>
    <recommendedName>
        <fullName evidence="8">Abasic site processing protein</fullName>
        <ecNumber evidence="8">3.4.-.-</ecNumber>
    </recommendedName>
</protein>
<evidence type="ECO:0000313" key="9">
    <source>
        <dbReference type="EMBL" id="GAK72365.1"/>
    </source>
</evidence>
<evidence type="ECO:0000256" key="5">
    <source>
        <dbReference type="ARBA" id="ARBA00023124"/>
    </source>
</evidence>
<accession>A0A081D0B9</accession>
<evidence type="ECO:0000256" key="4">
    <source>
        <dbReference type="ARBA" id="ARBA00022801"/>
    </source>
</evidence>